<dbReference type="InterPro" id="IPR000488">
    <property type="entry name" value="Death_dom"/>
</dbReference>
<dbReference type="SUPFAM" id="SSF47986">
    <property type="entry name" value="DEATH domain"/>
    <property type="match status" value="1"/>
</dbReference>
<comment type="caution">
    <text evidence="2">The sequence shown here is derived from an EMBL/GenBank/DDBJ whole genome shotgun (WGS) entry which is preliminary data.</text>
</comment>
<organism evidence="2 3">
    <name type="scientific">Paralvinella palmiformis</name>
    <dbReference type="NCBI Taxonomy" id="53620"/>
    <lineage>
        <taxon>Eukaryota</taxon>
        <taxon>Metazoa</taxon>
        <taxon>Spiralia</taxon>
        <taxon>Lophotrochozoa</taxon>
        <taxon>Annelida</taxon>
        <taxon>Polychaeta</taxon>
        <taxon>Sedentaria</taxon>
        <taxon>Canalipalpata</taxon>
        <taxon>Terebellida</taxon>
        <taxon>Terebelliformia</taxon>
        <taxon>Alvinellidae</taxon>
        <taxon>Paralvinella</taxon>
    </lineage>
</organism>
<gene>
    <name evidence="2" type="ORF">LSH36_119g07028</name>
</gene>
<keyword evidence="3" id="KW-1185">Reference proteome</keyword>
<name>A0AAD9JXM7_9ANNE</name>
<sequence length="212" mass="23959">MSNILNEKRYSPLLWVQSLGKTEARVTSELRTSRDDLTYEKTVNSQLIGCDEVLFNTTDSENSPRRPDLSLEEAGIKITVGKTAKAVQIGSNNHMCIQITKPTSAQLQTGAKDQRRKVVQIKVPKRAINDDDIEKVAVHIGSDWRRLGVKLGLVRGELDAFEYDYRTAGLHEIIYQMLLAWKEKQGAESSIRYVAARLLEMKRPDVAKLFSL</sequence>
<evidence type="ECO:0000259" key="1">
    <source>
        <dbReference type="PROSITE" id="PS50017"/>
    </source>
</evidence>
<accession>A0AAD9JXM7</accession>
<dbReference type="CDD" id="cd01670">
    <property type="entry name" value="Death"/>
    <property type="match status" value="1"/>
</dbReference>
<proteinExistence type="predicted"/>
<evidence type="ECO:0000313" key="2">
    <source>
        <dbReference type="EMBL" id="KAK2161283.1"/>
    </source>
</evidence>
<dbReference type="InterPro" id="IPR025735">
    <property type="entry name" value="RHIM"/>
</dbReference>
<reference evidence="2" key="1">
    <citation type="journal article" date="2023" name="Mol. Biol. Evol.">
        <title>Third-Generation Sequencing Reveals the Adaptive Role of the Epigenome in Three Deep-Sea Polychaetes.</title>
        <authorList>
            <person name="Perez M."/>
            <person name="Aroh O."/>
            <person name="Sun Y."/>
            <person name="Lan Y."/>
            <person name="Juniper S.K."/>
            <person name="Young C.R."/>
            <person name="Angers B."/>
            <person name="Qian P.Y."/>
        </authorList>
    </citation>
    <scope>NUCLEOTIDE SEQUENCE</scope>
    <source>
        <strain evidence="2">P08H-3</strain>
    </source>
</reference>
<protein>
    <recommendedName>
        <fullName evidence="1">Death domain-containing protein</fullName>
    </recommendedName>
</protein>
<dbReference type="InterPro" id="IPR011029">
    <property type="entry name" value="DEATH-like_dom_sf"/>
</dbReference>
<dbReference type="PROSITE" id="PS50017">
    <property type="entry name" value="DEATH_DOMAIN"/>
    <property type="match status" value="1"/>
</dbReference>
<evidence type="ECO:0000313" key="3">
    <source>
        <dbReference type="Proteomes" id="UP001208570"/>
    </source>
</evidence>
<dbReference type="EMBL" id="JAODUP010000119">
    <property type="protein sequence ID" value="KAK2161283.1"/>
    <property type="molecule type" value="Genomic_DNA"/>
</dbReference>
<feature type="domain" description="Death" evidence="1">
    <location>
        <begin position="139"/>
        <end position="212"/>
    </location>
</feature>
<dbReference type="Gene3D" id="1.10.533.10">
    <property type="entry name" value="Death Domain, Fas"/>
    <property type="match status" value="1"/>
</dbReference>
<dbReference type="Pfam" id="PF12721">
    <property type="entry name" value="RHIM"/>
    <property type="match status" value="1"/>
</dbReference>
<dbReference type="AlphaFoldDB" id="A0AAD9JXM7"/>
<dbReference type="Pfam" id="PF00531">
    <property type="entry name" value="Death"/>
    <property type="match status" value="1"/>
</dbReference>
<dbReference type="GO" id="GO:0007165">
    <property type="term" value="P:signal transduction"/>
    <property type="evidence" value="ECO:0007669"/>
    <property type="project" value="InterPro"/>
</dbReference>
<dbReference type="Proteomes" id="UP001208570">
    <property type="component" value="Unassembled WGS sequence"/>
</dbReference>